<dbReference type="GO" id="GO:0016301">
    <property type="term" value="F:kinase activity"/>
    <property type="evidence" value="ECO:0007669"/>
    <property type="project" value="UniProtKB-KW"/>
</dbReference>
<dbReference type="AlphaFoldDB" id="A0A6L5YYP6"/>
<comment type="similarity">
    <text evidence="1">Belongs to the FGGY kinase family.</text>
</comment>
<dbReference type="CDD" id="cd07772">
    <property type="entry name" value="ASKHA_NBD_FGGY_NaCK-like"/>
    <property type="match status" value="1"/>
</dbReference>
<name>A0A6L5YYP6_9RHOB</name>
<dbReference type="SUPFAM" id="SSF53067">
    <property type="entry name" value="Actin-like ATPase domain"/>
    <property type="match status" value="1"/>
</dbReference>
<accession>A0A6L5YYP6</accession>
<proteinExistence type="inferred from homology"/>
<evidence type="ECO:0000313" key="7">
    <source>
        <dbReference type="Proteomes" id="UP000474957"/>
    </source>
</evidence>
<dbReference type="Proteomes" id="UP000474957">
    <property type="component" value="Unassembled WGS sequence"/>
</dbReference>
<evidence type="ECO:0000259" key="5">
    <source>
        <dbReference type="Pfam" id="PF21546"/>
    </source>
</evidence>
<gene>
    <name evidence="6" type="ORF">GE300_06805</name>
</gene>
<dbReference type="GO" id="GO:0005975">
    <property type="term" value="P:carbohydrate metabolic process"/>
    <property type="evidence" value="ECO:0007669"/>
    <property type="project" value="InterPro"/>
</dbReference>
<feature type="domain" description="Carbohydrate kinase FGGY N-terminal" evidence="4">
    <location>
        <begin position="5"/>
        <end position="238"/>
    </location>
</feature>
<dbReference type="PANTHER" id="PTHR43095">
    <property type="entry name" value="SUGAR KINASE"/>
    <property type="match status" value="1"/>
</dbReference>
<dbReference type="RefSeq" id="WP_154445808.1">
    <property type="nucleotide sequence ID" value="NZ_WIND01000003.1"/>
</dbReference>
<evidence type="ECO:0000256" key="2">
    <source>
        <dbReference type="ARBA" id="ARBA00022679"/>
    </source>
</evidence>
<dbReference type="EMBL" id="WIND01000003">
    <property type="protein sequence ID" value="MSU89328.1"/>
    <property type="molecule type" value="Genomic_DNA"/>
</dbReference>
<dbReference type="Pfam" id="PF00370">
    <property type="entry name" value="FGGY_N"/>
    <property type="match status" value="1"/>
</dbReference>
<dbReference type="InterPro" id="IPR049382">
    <property type="entry name" value="FGGY_C_2"/>
</dbReference>
<feature type="domain" description="Carbohydrate kinase FGGY C-terminal" evidence="5">
    <location>
        <begin position="247"/>
        <end position="420"/>
    </location>
</feature>
<keyword evidence="3 6" id="KW-0418">Kinase</keyword>
<evidence type="ECO:0000256" key="1">
    <source>
        <dbReference type="ARBA" id="ARBA00009156"/>
    </source>
</evidence>
<comment type="caution">
    <text evidence="6">The sequence shown here is derived from an EMBL/GenBank/DDBJ whole genome shotgun (WGS) entry which is preliminary data.</text>
</comment>
<dbReference type="InterPro" id="IPR018484">
    <property type="entry name" value="FGGY_N"/>
</dbReference>
<evidence type="ECO:0000313" key="6">
    <source>
        <dbReference type="EMBL" id="MSU89328.1"/>
    </source>
</evidence>
<keyword evidence="7" id="KW-1185">Reference proteome</keyword>
<sequence length="453" mass="47698">MSHVAVIDIGKTNAKVALVDTGTLAQVAVRTAANRVRPGPPYPHFDLDALWSFVLDALARLHAAHGIDAISVTTHGASAVLLDAEGGIAAPMLDYEHDGPDRLAKGYDAIRPPFARTGSPRLPGGLNLGAQLHWLLQTVPGIDERLHRVVTYPQYWSGRLTGDFRCELTSLGCHTDLWEPGANRYSALVAALGLADRMAPIARADAQLGPLLPQVAARTGLPADTPVACGIHDSNASLYPHLLARTPPFSIVSTGTWVVCMAVGGRRVTLDPARDTLINVAATGEPVPSARFMGGREFERILNRREVVPGARDIDAVIGAEVMLLPGVEHGSGPFPHRAAEWRNAPAGLPEGQRAAAASFYLALMTATCLDLVGGSGEIVVEGPFGRNASYLDMLATATGRNVFSAGESTGTSAGAALLSCGSSTHAAPAPSRPVKPNAAWRRYAAQWRARTA</sequence>
<dbReference type="Pfam" id="PF21546">
    <property type="entry name" value="FGGY_C_2"/>
    <property type="match status" value="1"/>
</dbReference>
<dbReference type="Gene3D" id="3.30.420.40">
    <property type="match status" value="2"/>
</dbReference>
<dbReference type="InterPro" id="IPR043129">
    <property type="entry name" value="ATPase_NBD"/>
</dbReference>
<dbReference type="InterPro" id="IPR050406">
    <property type="entry name" value="FGGY_Carb_Kinase"/>
</dbReference>
<protein>
    <submittedName>
        <fullName evidence="6">Carbohydrate kinase</fullName>
    </submittedName>
</protein>
<dbReference type="PANTHER" id="PTHR43095:SF3">
    <property type="entry name" value="L-XYLULOSE_3-KETO-L-GULONATE KINASE"/>
    <property type="match status" value="1"/>
</dbReference>
<evidence type="ECO:0000256" key="3">
    <source>
        <dbReference type="ARBA" id="ARBA00022777"/>
    </source>
</evidence>
<organism evidence="6 7">
    <name type="scientific">Halovulum marinum</name>
    <dbReference type="NCBI Taxonomy" id="2662447"/>
    <lineage>
        <taxon>Bacteria</taxon>
        <taxon>Pseudomonadati</taxon>
        <taxon>Pseudomonadota</taxon>
        <taxon>Alphaproteobacteria</taxon>
        <taxon>Rhodobacterales</taxon>
        <taxon>Paracoccaceae</taxon>
        <taxon>Halovulum</taxon>
    </lineage>
</organism>
<keyword evidence="2" id="KW-0808">Transferase</keyword>
<evidence type="ECO:0000259" key="4">
    <source>
        <dbReference type="Pfam" id="PF00370"/>
    </source>
</evidence>
<reference evidence="6 7" key="1">
    <citation type="submission" date="2019-10" db="EMBL/GenBank/DDBJ databases">
        <title>Cognatihalovulum marinum gen. nov. sp. nov., a new member of the family Rhodobacteraceae isolated from deep seawater of the Northwest Indian Ocean.</title>
        <authorList>
            <person name="Ruan C."/>
            <person name="Wang J."/>
            <person name="Zheng X."/>
            <person name="Song L."/>
            <person name="Zhu Y."/>
            <person name="Huang Y."/>
            <person name="Lu Z."/>
            <person name="Du W."/>
            <person name="Huang L."/>
            <person name="Dai X."/>
        </authorList>
    </citation>
    <scope>NUCLEOTIDE SEQUENCE [LARGE SCALE GENOMIC DNA]</scope>
    <source>
        <strain evidence="6 7">2CG4</strain>
    </source>
</reference>